<dbReference type="PANTHER" id="PTHR33577:SF9">
    <property type="entry name" value="PEROXIDASE STCC"/>
    <property type="match status" value="1"/>
</dbReference>
<dbReference type="InterPro" id="IPR036851">
    <property type="entry name" value="Chloroperoxidase-like_sf"/>
</dbReference>
<feature type="chain" id="PRO_5042054159" evidence="8">
    <location>
        <begin position="23"/>
        <end position="267"/>
    </location>
</feature>
<dbReference type="PROSITE" id="PS51405">
    <property type="entry name" value="HEME_HALOPEROXIDASE"/>
    <property type="match status" value="1"/>
</dbReference>
<dbReference type="Gene3D" id="1.10.489.10">
    <property type="entry name" value="Chloroperoxidase-like"/>
    <property type="match status" value="1"/>
</dbReference>
<keyword evidence="11" id="KW-1185">Reference proteome</keyword>
<evidence type="ECO:0000256" key="5">
    <source>
        <dbReference type="ARBA" id="ARBA00023002"/>
    </source>
</evidence>
<organism evidence="10 11">
    <name type="scientific">Mycena albidolilacea</name>
    <dbReference type="NCBI Taxonomy" id="1033008"/>
    <lineage>
        <taxon>Eukaryota</taxon>
        <taxon>Fungi</taxon>
        <taxon>Dikarya</taxon>
        <taxon>Basidiomycota</taxon>
        <taxon>Agaricomycotina</taxon>
        <taxon>Agaricomycetes</taxon>
        <taxon>Agaricomycetidae</taxon>
        <taxon>Agaricales</taxon>
        <taxon>Marasmiineae</taxon>
        <taxon>Mycenaceae</taxon>
        <taxon>Mycena</taxon>
    </lineage>
</organism>
<feature type="signal peptide" evidence="8">
    <location>
        <begin position="1"/>
        <end position="22"/>
    </location>
</feature>
<gene>
    <name evidence="10" type="ORF">DFH08DRAFT_146537</name>
</gene>
<dbReference type="InterPro" id="IPR000028">
    <property type="entry name" value="Chloroperoxidase"/>
</dbReference>
<keyword evidence="3" id="KW-0349">Heme</keyword>
<proteinExistence type="inferred from homology"/>
<dbReference type="Pfam" id="PF01328">
    <property type="entry name" value="Peroxidase_2"/>
    <property type="match status" value="1"/>
</dbReference>
<evidence type="ECO:0000256" key="1">
    <source>
        <dbReference type="ARBA" id="ARBA00001970"/>
    </source>
</evidence>
<comment type="caution">
    <text evidence="10">The sequence shown here is derived from an EMBL/GenBank/DDBJ whole genome shotgun (WGS) entry which is preliminary data.</text>
</comment>
<evidence type="ECO:0000259" key="9">
    <source>
        <dbReference type="PROSITE" id="PS51405"/>
    </source>
</evidence>
<evidence type="ECO:0000256" key="6">
    <source>
        <dbReference type="ARBA" id="ARBA00023004"/>
    </source>
</evidence>
<evidence type="ECO:0000256" key="8">
    <source>
        <dbReference type="SAM" id="SignalP"/>
    </source>
</evidence>
<evidence type="ECO:0000313" key="11">
    <source>
        <dbReference type="Proteomes" id="UP001218218"/>
    </source>
</evidence>
<protein>
    <submittedName>
        <fullName evidence="10">Chloroperoxidase</fullName>
    </submittedName>
</protein>
<dbReference type="GO" id="GO:0004601">
    <property type="term" value="F:peroxidase activity"/>
    <property type="evidence" value="ECO:0007669"/>
    <property type="project" value="UniProtKB-KW"/>
</dbReference>
<dbReference type="AlphaFoldDB" id="A0AAD6YWS8"/>
<evidence type="ECO:0000256" key="4">
    <source>
        <dbReference type="ARBA" id="ARBA00022723"/>
    </source>
</evidence>
<comment type="cofactor">
    <cofactor evidence="1">
        <name>heme b</name>
        <dbReference type="ChEBI" id="CHEBI:60344"/>
    </cofactor>
</comment>
<dbReference type="EMBL" id="JARIHO010000161">
    <property type="protein sequence ID" value="KAJ7300561.1"/>
    <property type="molecule type" value="Genomic_DNA"/>
</dbReference>
<dbReference type="GO" id="GO:0046872">
    <property type="term" value="F:metal ion binding"/>
    <property type="evidence" value="ECO:0007669"/>
    <property type="project" value="UniProtKB-KW"/>
</dbReference>
<evidence type="ECO:0000256" key="2">
    <source>
        <dbReference type="ARBA" id="ARBA00022559"/>
    </source>
</evidence>
<dbReference type="Proteomes" id="UP001218218">
    <property type="component" value="Unassembled WGS sequence"/>
</dbReference>
<feature type="domain" description="Heme haloperoxidase family profile" evidence="9">
    <location>
        <begin position="27"/>
        <end position="248"/>
    </location>
</feature>
<dbReference type="SUPFAM" id="SSF47571">
    <property type="entry name" value="Cloroperoxidase"/>
    <property type="match status" value="1"/>
</dbReference>
<dbReference type="PANTHER" id="PTHR33577">
    <property type="entry name" value="STERIGMATOCYSTIN BIOSYNTHESIS PEROXIDASE STCC-RELATED"/>
    <property type="match status" value="1"/>
</dbReference>
<evidence type="ECO:0000256" key="3">
    <source>
        <dbReference type="ARBA" id="ARBA00022617"/>
    </source>
</evidence>
<keyword evidence="5" id="KW-0560">Oxidoreductase</keyword>
<sequence>MQLKISPSFLVSSILLAAKTNAYTAPKGHEFIAPKPTDQRSPCPGLNTLANHGYLPRNGMNFTVTQIMDAAVAGFNLNWDAILLAAKFGLLSGNDAGTFETMSLGPLALHNLVEHDASISRNDFGPDGTGDNVHFNETTFATLANANPGKDYYDAVAAGEVQRDRLAHSIATNPGVVNTAKEFKLRSRESAMYLSIFGDPLTGIAPKKFVQIFFREERLPFAEGWTKPKTFITADTLSPISHIIQNASEWTETTSCEPLILGPGVVL</sequence>
<keyword evidence="2" id="KW-0575">Peroxidase</keyword>
<name>A0AAD6YWS8_9AGAR</name>
<evidence type="ECO:0000256" key="7">
    <source>
        <dbReference type="ARBA" id="ARBA00025795"/>
    </source>
</evidence>
<comment type="similarity">
    <text evidence="7">Belongs to the chloroperoxidase family.</text>
</comment>
<keyword evidence="6" id="KW-0408">Iron</keyword>
<keyword evidence="4" id="KW-0479">Metal-binding</keyword>
<accession>A0AAD6YWS8</accession>
<keyword evidence="8" id="KW-0732">Signal</keyword>
<evidence type="ECO:0000313" key="10">
    <source>
        <dbReference type="EMBL" id="KAJ7300561.1"/>
    </source>
</evidence>
<reference evidence="10" key="1">
    <citation type="submission" date="2023-03" db="EMBL/GenBank/DDBJ databases">
        <title>Massive genome expansion in bonnet fungi (Mycena s.s.) driven by repeated elements and novel gene families across ecological guilds.</title>
        <authorList>
            <consortium name="Lawrence Berkeley National Laboratory"/>
            <person name="Harder C.B."/>
            <person name="Miyauchi S."/>
            <person name="Viragh M."/>
            <person name="Kuo A."/>
            <person name="Thoen E."/>
            <person name="Andreopoulos B."/>
            <person name="Lu D."/>
            <person name="Skrede I."/>
            <person name="Drula E."/>
            <person name="Henrissat B."/>
            <person name="Morin E."/>
            <person name="Kohler A."/>
            <person name="Barry K."/>
            <person name="LaButti K."/>
            <person name="Morin E."/>
            <person name="Salamov A."/>
            <person name="Lipzen A."/>
            <person name="Mereny Z."/>
            <person name="Hegedus B."/>
            <person name="Baldrian P."/>
            <person name="Stursova M."/>
            <person name="Weitz H."/>
            <person name="Taylor A."/>
            <person name="Grigoriev I.V."/>
            <person name="Nagy L.G."/>
            <person name="Martin F."/>
            <person name="Kauserud H."/>
        </authorList>
    </citation>
    <scope>NUCLEOTIDE SEQUENCE</scope>
    <source>
        <strain evidence="10">CBHHK002</strain>
    </source>
</reference>